<dbReference type="CDD" id="cd00610">
    <property type="entry name" value="OAT_like"/>
    <property type="match status" value="1"/>
</dbReference>
<dbReference type="InterPro" id="IPR005814">
    <property type="entry name" value="Aminotrans_3"/>
</dbReference>
<dbReference type="RefSeq" id="WP_183870298.1">
    <property type="nucleotide sequence ID" value="NZ_JACHCF010000021.1"/>
</dbReference>
<comment type="pathway">
    <text evidence="7">Amine and polyamine biosynthesis; ectoine biosynthesis; L-ectoine from L-aspartate 4-semialdehyde: step 1/3.</text>
</comment>
<accession>A0A7W8YZ66</accession>
<dbReference type="NCBIfam" id="TIGR00709">
    <property type="entry name" value="dat"/>
    <property type="match status" value="1"/>
</dbReference>
<dbReference type="GO" id="GO:0045303">
    <property type="term" value="F:diaminobutyrate-2-oxoglutarate transaminase activity"/>
    <property type="evidence" value="ECO:0007669"/>
    <property type="project" value="UniProtKB-EC"/>
</dbReference>
<evidence type="ECO:0000256" key="7">
    <source>
        <dbReference type="RuleBase" id="RU365034"/>
    </source>
</evidence>
<evidence type="ECO:0000256" key="1">
    <source>
        <dbReference type="ARBA" id="ARBA00001933"/>
    </source>
</evidence>
<comment type="function">
    <text evidence="7">Catalyzes reversively the conversion of L-aspartate beta-semialdehyde (ASA) to L-2,4-diaminobutyrate (DABA) by transamination with L-glutamate.</text>
</comment>
<protein>
    <recommendedName>
        <fullName evidence="7">Diaminobutyrate--2-oxoglutarate transaminase</fullName>
        <ecNumber evidence="7">2.6.1.76</ecNumber>
    </recommendedName>
    <alternativeName>
        <fullName evidence="7">DABA aminotransferase</fullName>
    </alternativeName>
</protein>
<evidence type="ECO:0000256" key="3">
    <source>
        <dbReference type="ARBA" id="ARBA00022576"/>
    </source>
</evidence>
<reference evidence="8 9" key="1">
    <citation type="submission" date="2020-08" db="EMBL/GenBank/DDBJ databases">
        <title>Genomic Encyclopedia of Type Strains, Phase IV (KMG-V): Genome sequencing to study the core and pangenomes of soil and plant-associated prokaryotes.</title>
        <authorList>
            <person name="Whitman W."/>
        </authorList>
    </citation>
    <scope>NUCLEOTIDE SEQUENCE [LARGE SCALE GENOMIC DNA]</scope>
    <source>
        <strain evidence="8 9">MP7CTX6</strain>
    </source>
</reference>
<evidence type="ECO:0000256" key="5">
    <source>
        <dbReference type="ARBA" id="ARBA00022898"/>
    </source>
</evidence>
<dbReference type="GO" id="GO:0047307">
    <property type="term" value="F:diaminobutyrate-pyruvate transaminase activity"/>
    <property type="evidence" value="ECO:0007669"/>
    <property type="project" value="InterPro"/>
</dbReference>
<comment type="caution">
    <text evidence="8">The sequence shown here is derived from an EMBL/GenBank/DDBJ whole genome shotgun (WGS) entry which is preliminary data.</text>
</comment>
<evidence type="ECO:0000313" key="8">
    <source>
        <dbReference type="EMBL" id="MBB5624255.1"/>
    </source>
</evidence>
<dbReference type="PIRSF" id="PIRSF000521">
    <property type="entry name" value="Transaminase_4ab_Lys_Orn"/>
    <property type="match status" value="1"/>
</dbReference>
<evidence type="ECO:0000313" key="9">
    <source>
        <dbReference type="Proteomes" id="UP000537718"/>
    </source>
</evidence>
<evidence type="ECO:0000256" key="6">
    <source>
        <dbReference type="RuleBase" id="RU003560"/>
    </source>
</evidence>
<dbReference type="InterPro" id="IPR012773">
    <property type="entry name" value="Ectoine_EctB"/>
</dbReference>
<sequence>MKNESNVNSYARVFPTVFESASGEIITDQNGKKYLDFFSGAGALNYGHNNPELKQALLSFLEKDSVVHCLDMDSVVKGTFLEKFEDIILKPRGLNYKVQFTGPTGTNAVEAAVKLARIVTKRKKIVAFTHSFHGMSATSLALSGSCEENQKVNPAQDVIFFPYADFFGEEVNTIEYLKKMILTPGSGLELPAAVILETIQAEGGINVASIKWLQELRQFTQENGILLIVDDIQVGCGRTGNFFSFERAGIIPDLVLLSKSISGFGTPLSLVLLKPELDQWKPGEHNGTFRCNNLSLCTASKALDFWKDGALERKISANAQTIKVRLEELLAKSEYIVAVRGMGMIWGVEFISGQIAKEVSASLFEQGMLIERCGNDDQVLKLLAPLTISDENLAEGLNKLAEHVLNLEVAAVMTV</sequence>
<dbReference type="UniPathway" id="UPA00067">
    <property type="reaction ID" value="UER00121"/>
</dbReference>
<dbReference type="InterPro" id="IPR004637">
    <property type="entry name" value="Dat"/>
</dbReference>
<dbReference type="InterPro" id="IPR015424">
    <property type="entry name" value="PyrdxlP-dep_Trfase"/>
</dbReference>
<dbReference type="SUPFAM" id="SSF53383">
    <property type="entry name" value="PLP-dependent transferases"/>
    <property type="match status" value="1"/>
</dbReference>
<dbReference type="NCBIfam" id="NF006733">
    <property type="entry name" value="PRK09264.1"/>
    <property type="match status" value="1"/>
</dbReference>
<evidence type="ECO:0000256" key="2">
    <source>
        <dbReference type="ARBA" id="ARBA00008954"/>
    </source>
</evidence>
<comment type="catalytic activity">
    <reaction evidence="7">
        <text>L-2,4-diaminobutanoate + 2-oxoglutarate = L-aspartate 4-semialdehyde + L-glutamate</text>
        <dbReference type="Rhea" id="RHEA:11160"/>
        <dbReference type="ChEBI" id="CHEBI:16810"/>
        <dbReference type="ChEBI" id="CHEBI:29985"/>
        <dbReference type="ChEBI" id="CHEBI:58761"/>
        <dbReference type="ChEBI" id="CHEBI:537519"/>
        <dbReference type="EC" id="2.6.1.76"/>
    </reaction>
</comment>
<dbReference type="Proteomes" id="UP000537718">
    <property type="component" value="Unassembled WGS sequence"/>
</dbReference>
<keyword evidence="3 7" id="KW-0032">Aminotransferase</keyword>
<dbReference type="InterPro" id="IPR015421">
    <property type="entry name" value="PyrdxlP-dep_Trfase_major"/>
</dbReference>
<dbReference type="Pfam" id="PF00202">
    <property type="entry name" value="Aminotran_3"/>
    <property type="match status" value="1"/>
</dbReference>
<dbReference type="Gene3D" id="3.40.640.10">
    <property type="entry name" value="Type I PLP-dependent aspartate aminotransferase-like (Major domain)"/>
    <property type="match status" value="1"/>
</dbReference>
<name>A0A7W8YZ66_9SPHI</name>
<comment type="cofactor">
    <cofactor evidence="1 7">
        <name>pyridoxal 5'-phosphate</name>
        <dbReference type="ChEBI" id="CHEBI:597326"/>
    </cofactor>
</comment>
<dbReference type="EC" id="2.6.1.76" evidence="7"/>
<dbReference type="InterPro" id="IPR015422">
    <property type="entry name" value="PyrdxlP-dep_Trfase_small"/>
</dbReference>
<dbReference type="GO" id="GO:0019491">
    <property type="term" value="P:ectoine biosynthetic process"/>
    <property type="evidence" value="ECO:0007669"/>
    <property type="project" value="UniProtKB-UniPathway"/>
</dbReference>
<dbReference type="NCBIfam" id="TIGR02407">
    <property type="entry name" value="ectoine_ectB"/>
    <property type="match status" value="1"/>
</dbReference>
<comment type="similarity">
    <text evidence="2 6">Belongs to the class-III pyridoxal-phosphate-dependent aminotransferase family.</text>
</comment>
<proteinExistence type="inferred from homology"/>
<dbReference type="InterPro" id="IPR049704">
    <property type="entry name" value="Aminotrans_3_PPA_site"/>
</dbReference>
<keyword evidence="5 6" id="KW-0663">Pyridoxal phosphate</keyword>
<dbReference type="PANTHER" id="PTHR43552:SF2">
    <property type="entry name" value="DIAMINOBUTYRATE--2-OXOGLUTARATE TRANSAMINASE"/>
    <property type="match status" value="1"/>
</dbReference>
<gene>
    <name evidence="8" type="ORF">HDE69_005353</name>
</gene>
<dbReference type="GO" id="GO:0030170">
    <property type="term" value="F:pyridoxal phosphate binding"/>
    <property type="evidence" value="ECO:0007669"/>
    <property type="project" value="InterPro"/>
</dbReference>
<dbReference type="Gene3D" id="3.90.1150.10">
    <property type="entry name" value="Aspartate Aminotransferase, domain 1"/>
    <property type="match status" value="1"/>
</dbReference>
<dbReference type="PROSITE" id="PS00600">
    <property type="entry name" value="AA_TRANSFER_CLASS_3"/>
    <property type="match status" value="1"/>
</dbReference>
<dbReference type="EMBL" id="JACHCF010000021">
    <property type="protein sequence ID" value="MBB5624255.1"/>
    <property type="molecule type" value="Genomic_DNA"/>
</dbReference>
<dbReference type="PANTHER" id="PTHR43552">
    <property type="entry name" value="DIAMINOBUTYRATE--2-OXOGLUTARATE AMINOTRANSFERASE"/>
    <property type="match status" value="1"/>
</dbReference>
<organism evidence="8 9">
    <name type="scientific">Pedobacter cryoconitis</name>
    <dbReference type="NCBI Taxonomy" id="188932"/>
    <lineage>
        <taxon>Bacteria</taxon>
        <taxon>Pseudomonadati</taxon>
        <taxon>Bacteroidota</taxon>
        <taxon>Sphingobacteriia</taxon>
        <taxon>Sphingobacteriales</taxon>
        <taxon>Sphingobacteriaceae</taxon>
        <taxon>Pedobacter</taxon>
    </lineage>
</organism>
<dbReference type="AlphaFoldDB" id="A0A7W8YZ66"/>
<evidence type="ECO:0000256" key="4">
    <source>
        <dbReference type="ARBA" id="ARBA00022679"/>
    </source>
</evidence>
<keyword evidence="4 7" id="KW-0808">Transferase</keyword>